<dbReference type="FunFam" id="3.10.120.10:FF:000001">
    <property type="entry name" value="Cytochrome b5 reductase 4"/>
    <property type="match status" value="1"/>
</dbReference>
<feature type="domain" description="FAD-binding FR-type" evidence="8">
    <location>
        <begin position="437"/>
        <end position="549"/>
    </location>
</feature>
<evidence type="ECO:0000256" key="2">
    <source>
        <dbReference type="ARBA" id="ARBA00022617"/>
    </source>
</evidence>
<dbReference type="Pfam" id="PF00173">
    <property type="entry name" value="Cyt-b5"/>
    <property type="match status" value="1"/>
</dbReference>
<dbReference type="InterPro" id="IPR001199">
    <property type="entry name" value="Cyt_B5-like_heme/steroid-bd"/>
</dbReference>
<dbReference type="InterPro" id="IPR018506">
    <property type="entry name" value="Cyt_B5_heme-BS"/>
</dbReference>
<dbReference type="AlphaFoldDB" id="A0A4Y2AC12"/>
<dbReference type="InterPro" id="IPR017938">
    <property type="entry name" value="Riboflavin_synthase-like_b-brl"/>
</dbReference>
<dbReference type="SUPFAM" id="SSF55856">
    <property type="entry name" value="Cytochrome b5-like heme/steroid binding domain"/>
    <property type="match status" value="1"/>
</dbReference>
<dbReference type="InterPro" id="IPR008333">
    <property type="entry name" value="Cbr1-like_FAD-bd_dom"/>
</dbReference>
<dbReference type="InterPro" id="IPR051872">
    <property type="entry name" value="Cytochrome_b5/Flavoprotein_Rdt"/>
</dbReference>
<dbReference type="GO" id="GO:0004128">
    <property type="term" value="F:cytochrome-b5 reductase activity, acting on NAD(P)H"/>
    <property type="evidence" value="ECO:0007669"/>
    <property type="project" value="TreeGrafter"/>
</dbReference>
<keyword evidence="10" id="KW-1185">Reference proteome</keyword>
<feature type="compositionally biased region" description="Basic and acidic residues" evidence="6">
    <location>
        <begin position="269"/>
        <end position="284"/>
    </location>
</feature>
<feature type="region of interest" description="Disordered" evidence="6">
    <location>
        <begin position="267"/>
        <end position="290"/>
    </location>
</feature>
<evidence type="ECO:0000256" key="6">
    <source>
        <dbReference type="SAM" id="MobiDB-lite"/>
    </source>
</evidence>
<dbReference type="Gene3D" id="3.40.50.80">
    <property type="entry name" value="Nucleotide-binding domain of ferredoxin-NADP reductase (FNR) module"/>
    <property type="match status" value="1"/>
</dbReference>
<keyword evidence="3" id="KW-0479">Metal-binding</keyword>
<dbReference type="Pfam" id="PF00175">
    <property type="entry name" value="NAD_binding_1"/>
    <property type="match status" value="1"/>
</dbReference>
<protein>
    <submittedName>
        <fullName evidence="9">Cytochrome b5 reductase 4</fullName>
    </submittedName>
</protein>
<gene>
    <name evidence="9" type="primary">CYB5R4</name>
    <name evidence="9" type="ORF">AVEN_12779_1</name>
</gene>
<evidence type="ECO:0000259" key="8">
    <source>
        <dbReference type="PROSITE" id="PS51384"/>
    </source>
</evidence>
<feature type="domain" description="Cytochrome b5 heme-binding" evidence="7">
    <location>
        <begin position="167"/>
        <end position="240"/>
    </location>
</feature>
<evidence type="ECO:0000313" key="10">
    <source>
        <dbReference type="Proteomes" id="UP000499080"/>
    </source>
</evidence>
<dbReference type="PROSITE" id="PS00191">
    <property type="entry name" value="CYTOCHROME_B5_1"/>
    <property type="match status" value="1"/>
</dbReference>
<dbReference type="PRINTS" id="PR00363">
    <property type="entry name" value="CYTOCHROMEB5"/>
</dbReference>
<keyword evidence="4" id="KW-0560">Oxidoreductase</keyword>
<dbReference type="SUPFAM" id="SSF52343">
    <property type="entry name" value="Ferredoxin reductase-like, C-terminal NADP-linked domain"/>
    <property type="match status" value="1"/>
</dbReference>
<dbReference type="Gene3D" id="2.40.30.10">
    <property type="entry name" value="Translation factors"/>
    <property type="match status" value="1"/>
</dbReference>
<dbReference type="Pfam" id="PF00970">
    <property type="entry name" value="FAD_binding_6"/>
    <property type="match status" value="1"/>
</dbReference>
<evidence type="ECO:0000256" key="1">
    <source>
        <dbReference type="ARBA" id="ARBA00006105"/>
    </source>
</evidence>
<dbReference type="GO" id="GO:0020037">
    <property type="term" value="F:heme binding"/>
    <property type="evidence" value="ECO:0007669"/>
    <property type="project" value="InterPro"/>
</dbReference>
<comment type="similarity">
    <text evidence="1">Belongs to the flavoprotein pyridine nucleotide cytochrome reductase family.</text>
</comment>
<dbReference type="SUPFAM" id="SSF63380">
    <property type="entry name" value="Riboflavin synthase domain-like"/>
    <property type="match status" value="1"/>
</dbReference>
<dbReference type="FunFam" id="3.40.50.80:FF:000021">
    <property type="entry name" value="Cytochrome b5 reductase 4"/>
    <property type="match status" value="1"/>
</dbReference>
<dbReference type="PANTHER" id="PTHR46237">
    <property type="entry name" value="CYTOCHROME B5 REDUCTASE 4 FAMILY MEMBER"/>
    <property type="match status" value="1"/>
</dbReference>
<accession>A0A4Y2AC12</accession>
<keyword evidence="5" id="KW-0408">Iron</keyword>
<sequence>MIEARRISSDGKPALAFNLLNKQQTLLAKMKDLYSGCFSGCIYHNLWYFGMVNAEEDVTVKFLHPHGPSQSFFWPNRANLGCLHSKLGVNVLPQVGRETLQSNEKKHNLSSMDNCTSALTIPVSSAAESSTGRNKVALKPGRSLMDWIRYTHSRNDLAGTGGRCLEISPRELAKHNTRNDAWIALRGKVYNITHYLEYHPGGEDELMRGAGKDATDLFNQVHRWVNAESMLQKCFIGILKKTWSLDVPKFPPLKHLKVKHKKAITLPDNADKESETVSNKESKETTVVSDNKCTETLEEKEPDIQRTTAGKSEWSVSPYSKSDASKVSVRFDEDGNAIKLLINCSTLKLQGLITDLVDRKLFIRINGSPEMIINFEFSTAYKEDFKIEIVDNNFAEIALQKQDKAIILNITSDEVDAKSDVPCQSIPWNLFEPTDELIFWLCKLTRKIPVNHNTFLFTFLLPPGTKMWVPLGRHVHIRSYIEGMEVIRSYTPVVSSLDVKADLCDELDGCKLILMIKIYPTGIMTPVINQCNLGETLWISNYAGNFSETLLVNCDSAIMLAAGTGITPMIRLIYWIIRAKDKRRSILLLFFNKTEEDIIWKQELQNCGENYSEFQVIHVLSEPSEIWSGFSGRINDDLIGQLLTVKLPELKQQIFVCGPSPFTEAALRCLEGVGYNQDDVYVFTGS</sequence>
<dbReference type="Gene3D" id="3.10.120.10">
    <property type="entry name" value="Cytochrome b5-like heme/steroid binding domain"/>
    <property type="match status" value="1"/>
</dbReference>
<dbReference type="InterPro" id="IPR039261">
    <property type="entry name" value="FNR_nucleotide-bd"/>
</dbReference>
<dbReference type="PROSITE" id="PS50255">
    <property type="entry name" value="CYTOCHROME_B5_2"/>
    <property type="match status" value="1"/>
</dbReference>
<dbReference type="PRINTS" id="PR00406">
    <property type="entry name" value="CYTB5RDTASE"/>
</dbReference>
<dbReference type="GO" id="GO:0046872">
    <property type="term" value="F:metal ion binding"/>
    <property type="evidence" value="ECO:0007669"/>
    <property type="project" value="UniProtKB-KW"/>
</dbReference>
<evidence type="ECO:0000256" key="3">
    <source>
        <dbReference type="ARBA" id="ARBA00022723"/>
    </source>
</evidence>
<evidence type="ECO:0000259" key="7">
    <source>
        <dbReference type="PROSITE" id="PS50255"/>
    </source>
</evidence>
<dbReference type="PANTHER" id="PTHR46237:SF1">
    <property type="entry name" value="CYTOCHROME B5 REDUCTASE 4"/>
    <property type="match status" value="1"/>
</dbReference>
<name>A0A4Y2AC12_ARAVE</name>
<keyword evidence="2" id="KW-0349">Heme</keyword>
<dbReference type="InterPro" id="IPR001433">
    <property type="entry name" value="OxRdtase_FAD/NAD-bd"/>
</dbReference>
<dbReference type="GO" id="GO:0006801">
    <property type="term" value="P:superoxide metabolic process"/>
    <property type="evidence" value="ECO:0007669"/>
    <property type="project" value="TreeGrafter"/>
</dbReference>
<reference evidence="9 10" key="1">
    <citation type="journal article" date="2019" name="Sci. Rep.">
        <title>Orb-weaving spider Araneus ventricosus genome elucidates the spidroin gene catalogue.</title>
        <authorList>
            <person name="Kono N."/>
            <person name="Nakamura H."/>
            <person name="Ohtoshi R."/>
            <person name="Moran D.A.P."/>
            <person name="Shinohara A."/>
            <person name="Yoshida Y."/>
            <person name="Fujiwara M."/>
            <person name="Mori M."/>
            <person name="Tomita M."/>
            <person name="Arakawa K."/>
        </authorList>
    </citation>
    <scope>NUCLEOTIDE SEQUENCE [LARGE SCALE GENOMIC DNA]</scope>
</reference>
<organism evidence="9 10">
    <name type="scientific">Araneus ventricosus</name>
    <name type="common">Orbweaver spider</name>
    <name type="synonym">Epeira ventricosa</name>
    <dbReference type="NCBI Taxonomy" id="182803"/>
    <lineage>
        <taxon>Eukaryota</taxon>
        <taxon>Metazoa</taxon>
        <taxon>Ecdysozoa</taxon>
        <taxon>Arthropoda</taxon>
        <taxon>Chelicerata</taxon>
        <taxon>Arachnida</taxon>
        <taxon>Araneae</taxon>
        <taxon>Araneomorphae</taxon>
        <taxon>Entelegynae</taxon>
        <taxon>Araneoidea</taxon>
        <taxon>Araneidae</taxon>
        <taxon>Araneus</taxon>
    </lineage>
</organism>
<evidence type="ECO:0000256" key="4">
    <source>
        <dbReference type="ARBA" id="ARBA00023002"/>
    </source>
</evidence>
<dbReference type="InterPro" id="IPR036400">
    <property type="entry name" value="Cyt_B5-like_heme/steroid_sf"/>
</dbReference>
<dbReference type="PROSITE" id="PS51384">
    <property type="entry name" value="FAD_FR"/>
    <property type="match status" value="1"/>
</dbReference>
<dbReference type="InterPro" id="IPR017927">
    <property type="entry name" value="FAD-bd_FR_type"/>
</dbReference>
<dbReference type="OrthoDB" id="260519at2759"/>
<dbReference type="CDD" id="cd06183">
    <property type="entry name" value="cyt_b5_reduct_like"/>
    <property type="match status" value="1"/>
</dbReference>
<proteinExistence type="inferred from homology"/>
<dbReference type="Proteomes" id="UP000499080">
    <property type="component" value="Unassembled WGS sequence"/>
</dbReference>
<evidence type="ECO:0000313" key="9">
    <source>
        <dbReference type="EMBL" id="GBL77147.1"/>
    </source>
</evidence>
<comment type="caution">
    <text evidence="9">The sequence shown here is derived from an EMBL/GenBank/DDBJ whole genome shotgun (WGS) entry which is preliminary data.</text>
</comment>
<dbReference type="GO" id="GO:0005783">
    <property type="term" value="C:endoplasmic reticulum"/>
    <property type="evidence" value="ECO:0007669"/>
    <property type="project" value="TreeGrafter"/>
</dbReference>
<evidence type="ECO:0000256" key="5">
    <source>
        <dbReference type="ARBA" id="ARBA00023004"/>
    </source>
</evidence>
<dbReference type="SMART" id="SM01117">
    <property type="entry name" value="Cyt-b5"/>
    <property type="match status" value="1"/>
</dbReference>
<dbReference type="EMBL" id="BGPR01000011">
    <property type="protein sequence ID" value="GBL77147.1"/>
    <property type="molecule type" value="Genomic_DNA"/>
</dbReference>